<proteinExistence type="predicted"/>
<feature type="compositionally biased region" description="Acidic residues" evidence="1">
    <location>
        <begin position="73"/>
        <end position="95"/>
    </location>
</feature>
<dbReference type="InterPro" id="IPR027381">
    <property type="entry name" value="LytR/CpsA/Psr_C"/>
</dbReference>
<dbReference type="OrthoDB" id="5147502at2"/>
<feature type="transmembrane region" description="Helical" evidence="2">
    <location>
        <begin position="36"/>
        <end position="60"/>
    </location>
</feature>
<evidence type="ECO:0000256" key="2">
    <source>
        <dbReference type="SAM" id="Phobius"/>
    </source>
</evidence>
<evidence type="ECO:0000259" key="3">
    <source>
        <dbReference type="Pfam" id="PF13399"/>
    </source>
</evidence>
<feature type="compositionally biased region" description="Polar residues" evidence="1">
    <location>
        <begin position="63"/>
        <end position="72"/>
    </location>
</feature>
<dbReference type="AlphaFoldDB" id="A0A402DV45"/>
<evidence type="ECO:0000256" key="1">
    <source>
        <dbReference type="SAM" id="MobiDB-lite"/>
    </source>
</evidence>
<sequence length="202" mass="20641">MSKADYPYPDDEFDVPADPDAPRGVHRAPRSAWAKWWPFLAVLVLAPVLAYAAVTVWGVLNDPSTGDPGSSTIDDEAPDDTASDGTAEEPTEGTEDPGTTESEAPPAPQPVLSTPVEVLNAAGIGGLAGTQQQKLTVAGFTAVTTGNSDGAGVDDSTVFYASEDLKPTADLVAQTLGITTVTMSAEDAGDGIVVLLKSDPAG</sequence>
<feature type="region of interest" description="Disordered" evidence="1">
    <location>
        <begin position="63"/>
        <end position="112"/>
    </location>
</feature>
<dbReference type="RefSeq" id="WP_130782576.1">
    <property type="nucleotide sequence ID" value="NZ_BIMR01000280.1"/>
</dbReference>
<feature type="compositionally biased region" description="Acidic residues" evidence="1">
    <location>
        <begin position="8"/>
        <end position="17"/>
    </location>
</feature>
<dbReference type="EMBL" id="BIMR01000280">
    <property type="protein sequence ID" value="GCE77946.1"/>
    <property type="molecule type" value="Genomic_DNA"/>
</dbReference>
<keyword evidence="2" id="KW-1133">Transmembrane helix</keyword>
<evidence type="ECO:0000313" key="5">
    <source>
        <dbReference type="Proteomes" id="UP000289954"/>
    </source>
</evidence>
<feature type="region of interest" description="Disordered" evidence="1">
    <location>
        <begin position="1"/>
        <end position="26"/>
    </location>
</feature>
<keyword evidence="2" id="KW-0812">Transmembrane</keyword>
<dbReference type="Pfam" id="PF13399">
    <property type="entry name" value="LytR_C"/>
    <property type="match status" value="1"/>
</dbReference>
<organism evidence="4 5">
    <name type="scientific">Cellulomonas biazotea</name>
    <dbReference type="NCBI Taxonomy" id="1709"/>
    <lineage>
        <taxon>Bacteria</taxon>
        <taxon>Bacillati</taxon>
        <taxon>Actinomycetota</taxon>
        <taxon>Actinomycetes</taxon>
        <taxon>Micrococcales</taxon>
        <taxon>Cellulomonadaceae</taxon>
        <taxon>Cellulomonas</taxon>
    </lineage>
</organism>
<evidence type="ECO:0000313" key="4">
    <source>
        <dbReference type="EMBL" id="GCE77946.1"/>
    </source>
</evidence>
<feature type="domain" description="LytR/CpsA/Psr regulator C-terminal" evidence="3">
    <location>
        <begin position="114"/>
        <end position="199"/>
    </location>
</feature>
<keyword evidence="2" id="KW-0472">Membrane</keyword>
<comment type="caution">
    <text evidence="4">The sequence shown here is derived from an EMBL/GenBank/DDBJ whole genome shotgun (WGS) entry which is preliminary data.</text>
</comment>
<gene>
    <name evidence="4" type="ORF">CBZ_30020</name>
</gene>
<name>A0A402DV45_9CELL</name>
<keyword evidence="5" id="KW-1185">Reference proteome</keyword>
<accession>A0A402DV45</accession>
<dbReference type="Gene3D" id="3.30.70.2390">
    <property type="match status" value="1"/>
</dbReference>
<protein>
    <recommendedName>
        <fullName evidence="3">LytR/CpsA/Psr regulator C-terminal domain-containing protein</fullName>
    </recommendedName>
</protein>
<reference evidence="4 5" key="1">
    <citation type="submission" date="2019-01" db="EMBL/GenBank/DDBJ databases">
        <title>Draft genome sequence of Cellulomonas takizawaensis strain TKZ-21.</title>
        <authorList>
            <person name="Yamamura H."/>
            <person name="Hayashi T."/>
            <person name="Hamada M."/>
            <person name="Serisawa Y."/>
            <person name="Matsuyama K."/>
            <person name="Nakagawa Y."/>
            <person name="Otoguro M."/>
            <person name="Yanagida F."/>
            <person name="Hayakawa M."/>
        </authorList>
    </citation>
    <scope>NUCLEOTIDE SEQUENCE [LARGE SCALE GENOMIC DNA]</scope>
    <source>
        <strain evidence="4 5">NBRC12680</strain>
    </source>
</reference>
<dbReference type="Proteomes" id="UP000289954">
    <property type="component" value="Unassembled WGS sequence"/>
</dbReference>